<sequence>MMDDNFTDYFEPENVPDDKPKEETPEQREEREIKETTIDRTRGGRRRLFLWSLVVVLAGFLVYTVWSRYFHPYRTDCQERGVIMDVANEGTLVKTYECKMISEKYISDTVHIYTSDFAFTIKSDSLAREANALKGTGRRVTVHYYEYKGMVPWRGETKRFATQIVPDGAQAAPDSTAPRQQ</sequence>
<dbReference type="EMBL" id="VULT01000024">
    <property type="protein sequence ID" value="MSS18537.1"/>
    <property type="molecule type" value="Genomic_DNA"/>
</dbReference>
<name>A0A6L5XGA1_9BACT</name>
<comment type="caution">
    <text evidence="3">The sequence shown here is derived from an EMBL/GenBank/DDBJ whole genome shotgun (WGS) entry which is preliminary data.</text>
</comment>
<evidence type="ECO:0000256" key="2">
    <source>
        <dbReference type="SAM" id="Phobius"/>
    </source>
</evidence>
<dbReference type="Proteomes" id="UP000483362">
    <property type="component" value="Unassembled WGS sequence"/>
</dbReference>
<reference evidence="3 4" key="1">
    <citation type="submission" date="2019-08" db="EMBL/GenBank/DDBJ databases">
        <title>In-depth cultivation of the pig gut microbiome towards novel bacterial diversity and tailored functional studies.</title>
        <authorList>
            <person name="Wylensek D."/>
            <person name="Hitch T.C.A."/>
            <person name="Clavel T."/>
        </authorList>
    </citation>
    <scope>NUCLEOTIDE SEQUENCE [LARGE SCALE GENOMIC DNA]</scope>
    <source>
        <strain evidence="3 4">Oil-RF-744-WCA-WT-10</strain>
    </source>
</reference>
<keyword evidence="2" id="KW-0812">Transmembrane</keyword>
<feature type="transmembrane region" description="Helical" evidence="2">
    <location>
        <begin position="48"/>
        <end position="66"/>
    </location>
</feature>
<protein>
    <submittedName>
        <fullName evidence="3">Uncharacterized protein</fullName>
    </submittedName>
</protein>
<organism evidence="3 4">
    <name type="scientific">Sodaliphilus pleomorphus</name>
    <dbReference type="NCBI Taxonomy" id="2606626"/>
    <lineage>
        <taxon>Bacteria</taxon>
        <taxon>Pseudomonadati</taxon>
        <taxon>Bacteroidota</taxon>
        <taxon>Bacteroidia</taxon>
        <taxon>Bacteroidales</taxon>
        <taxon>Muribaculaceae</taxon>
        <taxon>Sodaliphilus</taxon>
    </lineage>
</organism>
<keyword evidence="2" id="KW-0472">Membrane</keyword>
<feature type="compositionally biased region" description="Basic and acidic residues" evidence="1">
    <location>
        <begin position="16"/>
        <end position="32"/>
    </location>
</feature>
<evidence type="ECO:0000256" key="1">
    <source>
        <dbReference type="SAM" id="MobiDB-lite"/>
    </source>
</evidence>
<dbReference type="AlphaFoldDB" id="A0A6L5XGA1"/>
<keyword evidence="4" id="KW-1185">Reference proteome</keyword>
<evidence type="ECO:0000313" key="4">
    <source>
        <dbReference type="Proteomes" id="UP000483362"/>
    </source>
</evidence>
<dbReference type="RefSeq" id="WP_154327729.1">
    <property type="nucleotide sequence ID" value="NZ_CP045696.1"/>
</dbReference>
<feature type="compositionally biased region" description="Acidic residues" evidence="1">
    <location>
        <begin position="1"/>
        <end position="15"/>
    </location>
</feature>
<evidence type="ECO:0000313" key="3">
    <source>
        <dbReference type="EMBL" id="MSS18537.1"/>
    </source>
</evidence>
<feature type="region of interest" description="Disordered" evidence="1">
    <location>
        <begin position="1"/>
        <end position="32"/>
    </location>
</feature>
<accession>A0A6L5XGA1</accession>
<keyword evidence="2" id="KW-1133">Transmembrane helix</keyword>
<proteinExistence type="predicted"/>
<gene>
    <name evidence="3" type="ORF">FYJ29_12340</name>
</gene>